<dbReference type="KEGG" id="smon:AWR27_24550"/>
<dbReference type="AlphaFoldDB" id="A0A1P9X3M7"/>
<reference evidence="1 2" key="1">
    <citation type="submission" date="2016-01" db="EMBL/GenBank/DDBJ databases">
        <authorList>
            <person name="Oliw E.H."/>
        </authorList>
    </citation>
    <scope>NUCLEOTIDE SEQUENCE [LARGE SCALE GENOMIC DNA]</scope>
    <source>
        <strain evidence="1 2">DY10</strain>
    </source>
</reference>
<dbReference type="OrthoDB" id="5918473at2"/>
<evidence type="ECO:0000313" key="2">
    <source>
        <dbReference type="Proteomes" id="UP000187941"/>
    </source>
</evidence>
<dbReference type="RefSeq" id="WP_077133659.1">
    <property type="nucleotide sequence ID" value="NZ_CP014263.1"/>
</dbReference>
<evidence type="ECO:0000313" key="1">
    <source>
        <dbReference type="EMBL" id="AQG82183.1"/>
    </source>
</evidence>
<proteinExistence type="predicted"/>
<keyword evidence="2" id="KW-1185">Reference proteome</keyword>
<dbReference type="EMBL" id="CP014263">
    <property type="protein sequence ID" value="AQG82183.1"/>
    <property type="molecule type" value="Genomic_DNA"/>
</dbReference>
<sequence length="150" mass="17517">MKPGYYWLAYDFENLFFCCQICNQVYKKNYFPLADESKRANSHHDDHTLEESLILHPAFDAIDEHLTFEAEIAKPKNGSRKGTETIKRTGLNRELLLKERLEHLKKLRFLAKGVEQNIAYADEIRAAFKEWGKFDSLFSAMVRANFPSLI</sequence>
<dbReference type="STRING" id="1178516.AWR27_24550"/>
<accession>A0A1P9X3M7</accession>
<organism evidence="1 2">
    <name type="scientific">Spirosoma montaniterrae</name>
    <dbReference type="NCBI Taxonomy" id="1178516"/>
    <lineage>
        <taxon>Bacteria</taxon>
        <taxon>Pseudomonadati</taxon>
        <taxon>Bacteroidota</taxon>
        <taxon>Cytophagia</taxon>
        <taxon>Cytophagales</taxon>
        <taxon>Cytophagaceae</taxon>
        <taxon>Spirosoma</taxon>
    </lineage>
</organism>
<dbReference type="Proteomes" id="UP000187941">
    <property type="component" value="Chromosome"/>
</dbReference>
<protein>
    <submittedName>
        <fullName evidence="1">Uncharacterized protein</fullName>
    </submittedName>
</protein>
<gene>
    <name evidence="1" type="ORF">AWR27_24550</name>
</gene>
<name>A0A1P9X3M7_9BACT</name>